<keyword evidence="5" id="KW-1185">Reference proteome</keyword>
<evidence type="ECO:0000256" key="2">
    <source>
        <dbReference type="SAM" id="MobiDB-lite"/>
    </source>
</evidence>
<dbReference type="InterPro" id="IPR014764">
    <property type="entry name" value="DCN-prot"/>
</dbReference>
<dbReference type="PANTHER" id="PTHR12281:SF31">
    <property type="entry name" value="DCN1-LIKE PROTEIN 3"/>
    <property type="match status" value="1"/>
</dbReference>
<dbReference type="GO" id="GO:0016874">
    <property type="term" value="F:ligase activity"/>
    <property type="evidence" value="ECO:0007669"/>
    <property type="project" value="UniProtKB-KW"/>
</dbReference>
<protein>
    <recommendedName>
        <fullName evidence="1">Defective in cullin neddylation protein</fullName>
    </recommendedName>
</protein>
<dbReference type="PANTHER" id="PTHR12281">
    <property type="entry name" value="RP42 RELATED"/>
    <property type="match status" value="1"/>
</dbReference>
<comment type="function">
    <text evidence="1">Neddylation of cullins play an essential role in the regulation of SCF-type complexes activity.</text>
</comment>
<evidence type="ECO:0000313" key="5">
    <source>
        <dbReference type="Proteomes" id="UP001320420"/>
    </source>
</evidence>
<organism evidence="4 5">
    <name type="scientific">Diatrype stigma</name>
    <dbReference type="NCBI Taxonomy" id="117547"/>
    <lineage>
        <taxon>Eukaryota</taxon>
        <taxon>Fungi</taxon>
        <taxon>Dikarya</taxon>
        <taxon>Ascomycota</taxon>
        <taxon>Pezizomycotina</taxon>
        <taxon>Sordariomycetes</taxon>
        <taxon>Xylariomycetidae</taxon>
        <taxon>Xylariales</taxon>
        <taxon>Diatrypaceae</taxon>
        <taxon>Diatrype</taxon>
    </lineage>
</organism>
<reference evidence="4 5" key="1">
    <citation type="submission" date="2024-02" db="EMBL/GenBank/DDBJ databases">
        <title>De novo assembly and annotation of 12 fungi associated with fruit tree decline syndrome in Ontario, Canada.</title>
        <authorList>
            <person name="Sulman M."/>
            <person name="Ellouze W."/>
            <person name="Ilyukhin E."/>
        </authorList>
    </citation>
    <scope>NUCLEOTIDE SEQUENCE [LARGE SCALE GENOMIC DNA]</scope>
    <source>
        <strain evidence="4 5">M11/M66-122</strain>
    </source>
</reference>
<dbReference type="GO" id="GO:0031624">
    <property type="term" value="F:ubiquitin conjugating enzyme binding"/>
    <property type="evidence" value="ECO:0007669"/>
    <property type="project" value="TreeGrafter"/>
</dbReference>
<sequence>MCGLWTAPGNSGDHEERDLPATKPRDGIFLYWFSQGAVDRTRSLLRQATFWELGLMCYLQFALARRHTAEPLWTDFQKAGVVDPVSLLEGVNMLYDKPHPVMVEILLVGNSGSAAQNKEAQLNKMFDDLKTSNEDDKDTLGAESTMNYLQNLGANLEDASFFIILEIVRAPSIGEISREGFVEGWKATGADARSEAHKQHFSRLLATLSTDKELFKKVYRNVFVVGKERDQRALALDTAITYWTLLFSPPGRKWVTHGGRGGRSAAPVDFLEEWKAFLAENWTRSVNRDMWNQTLEFAFKTMEDETLGFWSEDGAWPGVIDDFVAWFNKKKAAAAMDVDA</sequence>
<dbReference type="GO" id="GO:0000151">
    <property type="term" value="C:ubiquitin ligase complex"/>
    <property type="evidence" value="ECO:0007669"/>
    <property type="project" value="TreeGrafter"/>
</dbReference>
<proteinExistence type="predicted"/>
<feature type="domain" description="DCUN1" evidence="3">
    <location>
        <begin position="117"/>
        <end position="328"/>
    </location>
</feature>
<gene>
    <name evidence="4" type="primary">DCN1</name>
    <name evidence="4" type="ORF">SLS62_001862</name>
</gene>
<evidence type="ECO:0000259" key="3">
    <source>
        <dbReference type="PROSITE" id="PS51229"/>
    </source>
</evidence>
<evidence type="ECO:0000256" key="1">
    <source>
        <dbReference type="RuleBase" id="RU410713"/>
    </source>
</evidence>
<dbReference type="EMBL" id="JAKJXP020000008">
    <property type="protein sequence ID" value="KAK7756266.1"/>
    <property type="molecule type" value="Genomic_DNA"/>
</dbReference>
<dbReference type="GO" id="GO:0097602">
    <property type="term" value="F:cullin family protein binding"/>
    <property type="evidence" value="ECO:0007669"/>
    <property type="project" value="TreeGrafter"/>
</dbReference>
<dbReference type="PROSITE" id="PS51229">
    <property type="entry name" value="DCUN1"/>
    <property type="match status" value="1"/>
</dbReference>
<dbReference type="Gene3D" id="1.10.238.200">
    <property type="entry name" value="Cullin, PONY binding domain"/>
    <property type="match status" value="1"/>
</dbReference>
<dbReference type="Proteomes" id="UP001320420">
    <property type="component" value="Unassembled WGS sequence"/>
</dbReference>
<dbReference type="Pfam" id="PF03556">
    <property type="entry name" value="Cullin_binding"/>
    <property type="match status" value="1"/>
</dbReference>
<evidence type="ECO:0000313" key="4">
    <source>
        <dbReference type="EMBL" id="KAK7756266.1"/>
    </source>
</evidence>
<accession>A0AAN9UYJ5</accession>
<dbReference type="GO" id="GO:0032182">
    <property type="term" value="F:ubiquitin-like protein binding"/>
    <property type="evidence" value="ECO:0007669"/>
    <property type="project" value="TreeGrafter"/>
</dbReference>
<dbReference type="InterPro" id="IPR005176">
    <property type="entry name" value="PONY_dom"/>
</dbReference>
<keyword evidence="4" id="KW-0436">Ligase</keyword>
<name>A0AAN9UYJ5_9PEZI</name>
<feature type="region of interest" description="Disordered" evidence="2">
    <location>
        <begin position="1"/>
        <end position="20"/>
    </location>
</feature>
<dbReference type="AlphaFoldDB" id="A0AAN9UYJ5"/>
<dbReference type="Gene3D" id="1.10.238.10">
    <property type="entry name" value="EF-hand"/>
    <property type="match status" value="1"/>
</dbReference>
<dbReference type="GO" id="GO:0045116">
    <property type="term" value="P:protein neddylation"/>
    <property type="evidence" value="ECO:0007669"/>
    <property type="project" value="TreeGrafter"/>
</dbReference>
<dbReference type="InterPro" id="IPR042460">
    <property type="entry name" value="DCN1-like_PONY"/>
</dbReference>
<comment type="caution">
    <text evidence="4">The sequence shown here is derived from an EMBL/GenBank/DDBJ whole genome shotgun (WGS) entry which is preliminary data.</text>
</comment>